<feature type="transmembrane region" description="Helical" evidence="1">
    <location>
        <begin position="106"/>
        <end position="130"/>
    </location>
</feature>
<gene>
    <name evidence="2" type="ORF">SAMN02746011_01032</name>
</gene>
<dbReference type="InterPro" id="IPR010898">
    <property type="entry name" value="Hpre_diP_synth_I"/>
</dbReference>
<dbReference type="AlphaFoldDB" id="A0A1T4LBB4"/>
<keyword evidence="1" id="KW-1133">Transmembrane helix</keyword>
<dbReference type="Pfam" id="PF07456">
    <property type="entry name" value="Hpre_diP_synt_I"/>
    <property type="match status" value="1"/>
</dbReference>
<feature type="transmembrane region" description="Helical" evidence="1">
    <location>
        <begin position="6"/>
        <end position="25"/>
    </location>
</feature>
<organism evidence="2 3">
    <name type="scientific">Globicatella sulfidifaciens DSM 15739</name>
    <dbReference type="NCBI Taxonomy" id="1121925"/>
    <lineage>
        <taxon>Bacteria</taxon>
        <taxon>Bacillati</taxon>
        <taxon>Bacillota</taxon>
        <taxon>Bacilli</taxon>
        <taxon>Lactobacillales</taxon>
        <taxon>Aerococcaceae</taxon>
        <taxon>Globicatella</taxon>
    </lineage>
</organism>
<dbReference type="Proteomes" id="UP000189941">
    <property type="component" value="Unassembled WGS sequence"/>
</dbReference>
<accession>A0A1T4LBB4</accession>
<protein>
    <submittedName>
        <fullName evidence="2">Heptaprenyl diphosphate synthase</fullName>
    </submittedName>
</protein>
<dbReference type="PIRSF" id="PIRSF027391">
    <property type="entry name" value="Hpre_diP_synt_I"/>
    <property type="match status" value="1"/>
</dbReference>
<dbReference type="InterPro" id="IPR014535">
    <property type="entry name" value="Hpre_diP_synt_I"/>
</dbReference>
<evidence type="ECO:0000256" key="1">
    <source>
        <dbReference type="SAM" id="Phobius"/>
    </source>
</evidence>
<dbReference type="EMBL" id="FUWO01000007">
    <property type="protein sequence ID" value="SJZ52025.1"/>
    <property type="molecule type" value="Genomic_DNA"/>
</dbReference>
<evidence type="ECO:0000313" key="2">
    <source>
        <dbReference type="EMBL" id="SJZ52025.1"/>
    </source>
</evidence>
<feature type="transmembrane region" description="Helical" evidence="1">
    <location>
        <begin position="68"/>
        <end position="94"/>
    </location>
</feature>
<evidence type="ECO:0000313" key="3">
    <source>
        <dbReference type="Proteomes" id="UP000189941"/>
    </source>
</evidence>
<keyword evidence="1" id="KW-0812">Transmembrane</keyword>
<keyword evidence="3" id="KW-1185">Reference proteome</keyword>
<feature type="transmembrane region" description="Helical" evidence="1">
    <location>
        <begin position="142"/>
        <end position="162"/>
    </location>
</feature>
<dbReference type="STRING" id="1121925.SAMN02746011_01032"/>
<reference evidence="3" key="1">
    <citation type="submission" date="2017-02" db="EMBL/GenBank/DDBJ databases">
        <authorList>
            <person name="Varghese N."/>
            <person name="Submissions S."/>
        </authorList>
    </citation>
    <scope>NUCLEOTIDE SEQUENCE [LARGE SCALE GENOMIC DNA]</scope>
    <source>
        <strain evidence="3">DSM 15739</strain>
    </source>
</reference>
<name>A0A1T4LBB4_9LACT</name>
<keyword evidence="1" id="KW-0472">Membrane</keyword>
<sequence>MKRGQYHLLVYIAMLAAQGVVIGLIERLIPSPFAFAPGAKLGLANLITIIAIFTLPKKYSFQVVAIRILLTTLLGGTLSTFMYSGAGGVLSYLVMILIQYLGPKRVSIVGISVMGGIAHNVGQLGMAAILAQSWAVLNYLPILSISGILAGFAVGFAGNLLLHKISVLRVYHDDLMQAKSQINWLTINE</sequence>
<dbReference type="Gene3D" id="1.10.1760.20">
    <property type="match status" value="1"/>
</dbReference>
<feature type="transmembrane region" description="Helical" evidence="1">
    <location>
        <begin position="37"/>
        <end position="56"/>
    </location>
</feature>
<proteinExistence type="predicted"/>